<feature type="compositionally biased region" description="Basic and acidic residues" evidence="1">
    <location>
        <begin position="112"/>
        <end position="147"/>
    </location>
</feature>
<feature type="region of interest" description="Disordered" evidence="1">
    <location>
        <begin position="50"/>
        <end position="159"/>
    </location>
</feature>
<sequence>MGFFIFFVGFAMTLSSCFAGNASGEELPPGEKTLPRKLVFLEGTKNGTAVPLHLQEGLRHGKEGTGDDSTGDKDSRGSNATAIEHDDRLPKYSANQQGSKYVEEDDEEGDDDGKGSQHVPRDDHDHDHDHDHDDDHEHDHDYDHDHGDDDDDHHDDDDD</sequence>
<evidence type="ECO:0000313" key="3">
    <source>
        <dbReference type="EMBL" id="KAG9444218.1"/>
    </source>
</evidence>
<feature type="chain" id="PRO_5044023501" description="Secreted protein" evidence="2">
    <location>
        <begin position="20"/>
        <end position="159"/>
    </location>
</feature>
<feature type="compositionally biased region" description="Basic and acidic residues" evidence="1">
    <location>
        <begin position="56"/>
        <end position="76"/>
    </location>
</feature>
<protein>
    <recommendedName>
        <fullName evidence="5">Secreted protein</fullName>
    </recommendedName>
</protein>
<proteinExistence type="predicted"/>
<name>A0AAV7E5X2_ARIFI</name>
<dbReference type="Proteomes" id="UP000825729">
    <property type="component" value="Unassembled WGS sequence"/>
</dbReference>
<comment type="caution">
    <text evidence="3">The sequence shown here is derived from an EMBL/GenBank/DDBJ whole genome shotgun (WGS) entry which is preliminary data.</text>
</comment>
<reference evidence="3 4" key="1">
    <citation type="submission" date="2021-07" db="EMBL/GenBank/DDBJ databases">
        <title>The Aristolochia fimbriata genome: insights into angiosperm evolution, floral development and chemical biosynthesis.</title>
        <authorList>
            <person name="Jiao Y."/>
        </authorList>
    </citation>
    <scope>NUCLEOTIDE SEQUENCE [LARGE SCALE GENOMIC DNA]</scope>
    <source>
        <strain evidence="3">IBCAS-2021</strain>
        <tissue evidence="3">Leaf</tissue>
    </source>
</reference>
<keyword evidence="2" id="KW-0732">Signal</keyword>
<evidence type="ECO:0008006" key="5">
    <source>
        <dbReference type="Google" id="ProtNLM"/>
    </source>
</evidence>
<feature type="compositionally biased region" description="Acidic residues" evidence="1">
    <location>
        <begin position="148"/>
        <end position="159"/>
    </location>
</feature>
<accession>A0AAV7E5X2</accession>
<dbReference type="AlphaFoldDB" id="A0AAV7E5X2"/>
<keyword evidence="4" id="KW-1185">Reference proteome</keyword>
<gene>
    <name evidence="3" type="ORF">H6P81_015558</name>
</gene>
<organism evidence="3 4">
    <name type="scientific">Aristolochia fimbriata</name>
    <name type="common">White veined hardy Dutchman's pipe vine</name>
    <dbReference type="NCBI Taxonomy" id="158543"/>
    <lineage>
        <taxon>Eukaryota</taxon>
        <taxon>Viridiplantae</taxon>
        <taxon>Streptophyta</taxon>
        <taxon>Embryophyta</taxon>
        <taxon>Tracheophyta</taxon>
        <taxon>Spermatophyta</taxon>
        <taxon>Magnoliopsida</taxon>
        <taxon>Magnoliidae</taxon>
        <taxon>Piperales</taxon>
        <taxon>Aristolochiaceae</taxon>
        <taxon>Aristolochia</taxon>
    </lineage>
</organism>
<feature type="signal peptide" evidence="2">
    <location>
        <begin position="1"/>
        <end position="19"/>
    </location>
</feature>
<dbReference type="EMBL" id="JAINDJ010000006">
    <property type="protein sequence ID" value="KAG9444218.1"/>
    <property type="molecule type" value="Genomic_DNA"/>
</dbReference>
<evidence type="ECO:0000256" key="1">
    <source>
        <dbReference type="SAM" id="MobiDB-lite"/>
    </source>
</evidence>
<evidence type="ECO:0000256" key="2">
    <source>
        <dbReference type="SAM" id="SignalP"/>
    </source>
</evidence>
<evidence type="ECO:0000313" key="4">
    <source>
        <dbReference type="Proteomes" id="UP000825729"/>
    </source>
</evidence>